<proteinExistence type="predicted"/>
<feature type="region of interest" description="Disordered" evidence="1">
    <location>
        <begin position="299"/>
        <end position="390"/>
    </location>
</feature>
<accession>A0ABS3VJ51</accession>
<feature type="compositionally biased region" description="Low complexity" evidence="1">
    <location>
        <begin position="370"/>
        <end position="381"/>
    </location>
</feature>
<name>A0ABS3VJ51_MICEH</name>
<evidence type="ECO:0000313" key="4">
    <source>
        <dbReference type="Proteomes" id="UP000823521"/>
    </source>
</evidence>
<comment type="caution">
    <text evidence="3">The sequence shown here is derived from an EMBL/GenBank/DDBJ whole genome shotgun (WGS) entry which is preliminary data.</text>
</comment>
<feature type="transmembrane region" description="Helical" evidence="2">
    <location>
        <begin position="273"/>
        <end position="292"/>
    </location>
</feature>
<evidence type="ECO:0000256" key="1">
    <source>
        <dbReference type="SAM" id="MobiDB-lite"/>
    </source>
</evidence>
<keyword evidence="2" id="KW-0472">Membrane</keyword>
<keyword evidence="2" id="KW-0812">Transmembrane</keyword>
<gene>
    <name evidence="3" type="ORF">GSF22_00795</name>
</gene>
<sequence length="390" mass="38490">MAVRGWGRPVGTATGVAAAAGAAQLGLGYGLGIVTWLPPTDPAGSTAWVQALAWAVWVAATSTVAGALAAGRLAGNLGVDQPAPGTHRPVGRPGRPVLALASAVGALVTVVLLAVPARTADGTTAAPAQTVVGAHALLGVLLGLVAAYWVLTSPAAARNLAGTMAWIWALAVTGVVVRVAGGEPAGGPLATWPAGPADRWYRDIGYWPDAALSLGAALLIGMVAARKASRYPAGRVGTAGSGAAGPLLVAVAYLLTTPALAGLPAELRSAHLVAPWAVLAGLAGSTLVAALAQRSEQRAKLVPDTGPAPVTLPEPGPVTTPEPDVEPVPDAVPMPEAGPVAAPEPDAAPADPPAARPVVPRPRTRRSKSAATPTGTAPTDAAEPDRPGGP</sequence>
<organism evidence="3 4">
    <name type="scientific">Micromonospora echinofusca</name>
    <dbReference type="NCBI Taxonomy" id="47858"/>
    <lineage>
        <taxon>Bacteria</taxon>
        <taxon>Bacillati</taxon>
        <taxon>Actinomycetota</taxon>
        <taxon>Actinomycetes</taxon>
        <taxon>Micromonosporales</taxon>
        <taxon>Micromonosporaceae</taxon>
        <taxon>Micromonospora</taxon>
    </lineage>
</organism>
<feature type="transmembrane region" description="Helical" evidence="2">
    <location>
        <begin position="236"/>
        <end position="261"/>
    </location>
</feature>
<reference evidence="3 4" key="1">
    <citation type="submission" date="2019-12" db="EMBL/GenBank/DDBJ databases">
        <title>Whole genome sequencing of endophytic Actinobacterium Micromonospora sp. MPMI6T.</title>
        <authorList>
            <person name="Evv R."/>
            <person name="Podile A.R."/>
        </authorList>
    </citation>
    <scope>NUCLEOTIDE SEQUENCE [LARGE SCALE GENOMIC DNA]</scope>
    <source>
        <strain evidence="3 4">MPMI6</strain>
    </source>
</reference>
<protein>
    <submittedName>
        <fullName evidence="3">Uncharacterized protein</fullName>
    </submittedName>
</protein>
<dbReference type="Proteomes" id="UP000823521">
    <property type="component" value="Unassembled WGS sequence"/>
</dbReference>
<feature type="transmembrane region" description="Helical" evidence="2">
    <location>
        <begin position="128"/>
        <end position="151"/>
    </location>
</feature>
<feature type="transmembrane region" description="Helical" evidence="2">
    <location>
        <begin position="204"/>
        <end position="224"/>
    </location>
</feature>
<feature type="transmembrane region" description="Helical" evidence="2">
    <location>
        <begin position="163"/>
        <end position="181"/>
    </location>
</feature>
<feature type="transmembrane region" description="Helical" evidence="2">
    <location>
        <begin position="52"/>
        <end position="75"/>
    </location>
</feature>
<dbReference type="EMBL" id="WVUH01000002">
    <property type="protein sequence ID" value="MBO4204555.1"/>
    <property type="molecule type" value="Genomic_DNA"/>
</dbReference>
<evidence type="ECO:0000256" key="2">
    <source>
        <dbReference type="SAM" id="Phobius"/>
    </source>
</evidence>
<feature type="compositionally biased region" description="Pro residues" evidence="1">
    <location>
        <begin position="310"/>
        <end position="320"/>
    </location>
</feature>
<keyword evidence="4" id="KW-1185">Reference proteome</keyword>
<feature type="compositionally biased region" description="Low complexity" evidence="1">
    <location>
        <begin position="321"/>
        <end position="349"/>
    </location>
</feature>
<feature type="transmembrane region" description="Helical" evidence="2">
    <location>
        <begin position="96"/>
        <end position="116"/>
    </location>
</feature>
<dbReference type="RefSeq" id="WP_208810639.1">
    <property type="nucleotide sequence ID" value="NZ_WVUH01000002.1"/>
</dbReference>
<keyword evidence="2" id="KW-1133">Transmembrane helix</keyword>
<evidence type="ECO:0000313" key="3">
    <source>
        <dbReference type="EMBL" id="MBO4204555.1"/>
    </source>
</evidence>